<dbReference type="OrthoDB" id="5242211at2"/>
<keyword evidence="3" id="KW-1185">Reference proteome</keyword>
<organism evidence="2 3">
    <name type="scientific">Solirubrobacter pauli</name>
    <dbReference type="NCBI Taxonomy" id="166793"/>
    <lineage>
        <taxon>Bacteria</taxon>
        <taxon>Bacillati</taxon>
        <taxon>Actinomycetota</taxon>
        <taxon>Thermoleophilia</taxon>
        <taxon>Solirubrobacterales</taxon>
        <taxon>Solirubrobacteraceae</taxon>
        <taxon>Solirubrobacter</taxon>
    </lineage>
</organism>
<dbReference type="SMART" id="SM00419">
    <property type="entry name" value="HTH_CRP"/>
    <property type="match status" value="1"/>
</dbReference>
<evidence type="ECO:0000313" key="3">
    <source>
        <dbReference type="Proteomes" id="UP000278962"/>
    </source>
</evidence>
<gene>
    <name evidence="2" type="ORF">C8N24_5180</name>
</gene>
<sequence>MLQPATSVGGARQRPRILLLEADADLGNLLDPAALQRARSELSVSWAPLDTGPWDVARLRGASIGNAGLLVLSGVVAREVVLAGDVSTELLGAGDLIRPFGIGDEAQILDATVRWNVIGSGRVAMLDTGLMSRAAAYPGIAAMLMERIEARARRLATVKAIAQLTRVDERLVALVRHYCERWGRVTGDGLALPLCLSHRMLGELVGARRPSVSTAAAALERSGRLVRRADGTWLLRDSSSAPRRAPESVAQRRRLVPT</sequence>
<dbReference type="InterPro" id="IPR036390">
    <property type="entry name" value="WH_DNA-bd_sf"/>
</dbReference>
<dbReference type="Proteomes" id="UP000278962">
    <property type="component" value="Unassembled WGS sequence"/>
</dbReference>
<dbReference type="InterPro" id="IPR014710">
    <property type="entry name" value="RmlC-like_jellyroll"/>
</dbReference>
<dbReference type="EMBL" id="RBIL01000002">
    <property type="protein sequence ID" value="RKQ87160.1"/>
    <property type="molecule type" value="Genomic_DNA"/>
</dbReference>
<accession>A0A660L6G4</accession>
<dbReference type="Gene3D" id="2.60.120.10">
    <property type="entry name" value="Jelly Rolls"/>
    <property type="match status" value="1"/>
</dbReference>
<name>A0A660L6G4_9ACTN</name>
<protein>
    <submittedName>
        <fullName evidence="2">CRP-like cAMP-binding protein</fullName>
    </submittedName>
</protein>
<dbReference type="SUPFAM" id="SSF46785">
    <property type="entry name" value="Winged helix' DNA-binding domain"/>
    <property type="match status" value="1"/>
</dbReference>
<proteinExistence type="predicted"/>
<dbReference type="GO" id="GO:0003677">
    <property type="term" value="F:DNA binding"/>
    <property type="evidence" value="ECO:0007669"/>
    <property type="project" value="InterPro"/>
</dbReference>
<dbReference type="GO" id="GO:0006355">
    <property type="term" value="P:regulation of DNA-templated transcription"/>
    <property type="evidence" value="ECO:0007669"/>
    <property type="project" value="InterPro"/>
</dbReference>
<dbReference type="RefSeq" id="WP_147447987.1">
    <property type="nucleotide sequence ID" value="NZ_RBIL01000002.1"/>
</dbReference>
<evidence type="ECO:0000259" key="1">
    <source>
        <dbReference type="SMART" id="SM00419"/>
    </source>
</evidence>
<dbReference type="AlphaFoldDB" id="A0A660L6G4"/>
<feature type="domain" description="HTH crp-type" evidence="1">
    <location>
        <begin position="186"/>
        <end position="237"/>
    </location>
</feature>
<evidence type="ECO:0000313" key="2">
    <source>
        <dbReference type="EMBL" id="RKQ87160.1"/>
    </source>
</evidence>
<comment type="caution">
    <text evidence="2">The sequence shown here is derived from an EMBL/GenBank/DDBJ whole genome shotgun (WGS) entry which is preliminary data.</text>
</comment>
<dbReference type="InterPro" id="IPR012318">
    <property type="entry name" value="HTH_CRP"/>
</dbReference>
<reference evidence="2 3" key="1">
    <citation type="submission" date="2018-10" db="EMBL/GenBank/DDBJ databases">
        <title>Genomic Encyclopedia of Archaeal and Bacterial Type Strains, Phase II (KMG-II): from individual species to whole genera.</title>
        <authorList>
            <person name="Goeker M."/>
        </authorList>
    </citation>
    <scope>NUCLEOTIDE SEQUENCE [LARGE SCALE GENOMIC DNA]</scope>
    <source>
        <strain evidence="2 3">DSM 14954</strain>
    </source>
</reference>